<reference evidence="4" key="1">
    <citation type="submission" date="2025-08" db="UniProtKB">
        <authorList>
            <consortium name="RefSeq"/>
        </authorList>
    </citation>
    <scope>IDENTIFICATION</scope>
    <source>
        <strain evidence="4">15085-1641.00</strain>
        <tissue evidence="4">Whole body</tissue>
    </source>
</reference>
<sequence>MKIAACCPRKANEEAKSNQSLPKVRATCRIDNYGLARKSTLMNIAGRIVGSRQTYKMYQTEKTEWLVIEGELIGVQQRFKDDLGMVVQKFFEPSYLGAPKPHAYTPVVLDARESQAFAINSNGVPYFSEQPKTGAFKKTNFQNLLNTEQVTLIDSKELVTRLQTLVASATSRHKVCKAKERTRSTLETKRLSPQEVLRASNRPKSKANMLPNQRKPRPAPDPASIPKPRKIIYRQEQAPLPLNEDVLLFYNSNKAMTRRPRIEAELDTKQTLVQIEPVKKCVPKLKANLKNAQIKKSVKNAENLNRKKAETERNVWKNAVNIKLDKMNKKLPVGHTKSKSFEDPDRTPRPNTNDQKHMNNAKRPEIRNRKIINIKKSKGNLKEMGKEIKDKGKEKHFIKIEKIKKTKVNDWLEDKTEDKDEVLEIRKNKVNIMKLLKKPMGELIAKKPNEINDMAKEKYYIEIEKIEKSRLDDWLEDETTVDGYEAEERLEIRKLELNICAKLQRPREIQFKIEQPGLQIEEIQSMNRQDWLDNDTDEEEQVCLVGTEDEEFMKAEKMDSILPFDFTARNRAAEKFHNLLCKMRKILIRGDIIANNINRLNRQAKDTIMKINDQKSLHEIALNSLNNIRRINEQTEHGALMLVCRPTDDEAEEHQQLAIYKPTIGRALVKPRFGQSAPSWLQRREPLTAHIPLELQFFCHSYIDMIVREKLSAVAFIELAPRGSILGQSVKYAIIHPIPKFGIRWVFDVASLTRRHNYLSPAISVPKTRRSGIVRKIFNFLQILVLIAFMIVVFADRNPIYFRWLMRRARYLFFAKKTIVLNKLNEFVLLKKLN</sequence>
<feature type="region of interest" description="Disordered" evidence="1">
    <location>
        <begin position="326"/>
        <end position="365"/>
    </location>
</feature>
<dbReference type="GeneID" id="111598960"/>
<evidence type="ECO:0000313" key="4">
    <source>
        <dbReference type="RefSeq" id="XP_023170214.2"/>
    </source>
</evidence>
<dbReference type="RefSeq" id="XP_023170214.2">
    <property type="nucleotide sequence ID" value="XM_023314446.2"/>
</dbReference>
<feature type="transmembrane region" description="Helical" evidence="2">
    <location>
        <begin position="777"/>
        <end position="795"/>
    </location>
</feature>
<dbReference type="KEGG" id="dhe:111598960"/>
<accession>A0A6J1LT41</accession>
<dbReference type="OMA" id="WLEDTEM"/>
<evidence type="ECO:0000313" key="3">
    <source>
        <dbReference type="Proteomes" id="UP000504633"/>
    </source>
</evidence>
<feature type="compositionally biased region" description="Basic and acidic residues" evidence="1">
    <location>
        <begin position="339"/>
        <end position="365"/>
    </location>
</feature>
<dbReference type="Proteomes" id="UP000504633">
    <property type="component" value="Unplaced"/>
</dbReference>
<proteinExistence type="predicted"/>
<organism evidence="3 4">
    <name type="scientific">Drosophila hydei</name>
    <name type="common">Fruit fly</name>
    <dbReference type="NCBI Taxonomy" id="7224"/>
    <lineage>
        <taxon>Eukaryota</taxon>
        <taxon>Metazoa</taxon>
        <taxon>Ecdysozoa</taxon>
        <taxon>Arthropoda</taxon>
        <taxon>Hexapoda</taxon>
        <taxon>Insecta</taxon>
        <taxon>Pterygota</taxon>
        <taxon>Neoptera</taxon>
        <taxon>Endopterygota</taxon>
        <taxon>Diptera</taxon>
        <taxon>Brachycera</taxon>
        <taxon>Muscomorpha</taxon>
        <taxon>Ephydroidea</taxon>
        <taxon>Drosophilidae</taxon>
        <taxon>Drosophila</taxon>
    </lineage>
</organism>
<feature type="compositionally biased region" description="Basic and acidic residues" evidence="1">
    <location>
        <begin position="177"/>
        <end position="192"/>
    </location>
</feature>
<dbReference type="OrthoDB" id="7872751at2759"/>
<name>A0A6J1LT41_DROHY</name>
<protein>
    <submittedName>
        <fullName evidence="4">Uncharacterized protein LOC111598960</fullName>
    </submittedName>
</protein>
<keyword evidence="2" id="KW-0472">Membrane</keyword>
<evidence type="ECO:0000256" key="2">
    <source>
        <dbReference type="SAM" id="Phobius"/>
    </source>
</evidence>
<feature type="region of interest" description="Disordered" evidence="1">
    <location>
        <begin position="176"/>
        <end position="227"/>
    </location>
</feature>
<keyword evidence="2" id="KW-0812">Transmembrane</keyword>
<evidence type="ECO:0000256" key="1">
    <source>
        <dbReference type="SAM" id="MobiDB-lite"/>
    </source>
</evidence>
<keyword evidence="2" id="KW-1133">Transmembrane helix</keyword>
<gene>
    <name evidence="4" type="primary">LOC111598960</name>
</gene>
<keyword evidence="3" id="KW-1185">Reference proteome</keyword>
<dbReference type="AlphaFoldDB" id="A0A6J1LT41"/>